<keyword evidence="1" id="KW-0547">Nucleotide-binding</keyword>
<evidence type="ECO:0000313" key="5">
    <source>
        <dbReference type="Proteomes" id="UP000482960"/>
    </source>
</evidence>
<feature type="domain" description="HTH luxR-type" evidence="3">
    <location>
        <begin position="862"/>
        <end position="927"/>
    </location>
</feature>
<dbReference type="RefSeq" id="WP_173083113.1">
    <property type="nucleotide sequence ID" value="NZ_BLPG01000001.1"/>
</dbReference>
<dbReference type="GO" id="GO:0005524">
    <property type="term" value="F:ATP binding"/>
    <property type="evidence" value="ECO:0007669"/>
    <property type="project" value="UniProtKB-KW"/>
</dbReference>
<dbReference type="GO" id="GO:0003677">
    <property type="term" value="F:DNA binding"/>
    <property type="evidence" value="ECO:0007669"/>
    <property type="project" value="InterPro"/>
</dbReference>
<dbReference type="InterPro" id="IPR011990">
    <property type="entry name" value="TPR-like_helical_dom_sf"/>
</dbReference>
<dbReference type="PANTHER" id="PTHR16305:SF35">
    <property type="entry name" value="TRANSCRIPTIONAL ACTIVATOR DOMAIN"/>
    <property type="match status" value="1"/>
</dbReference>
<dbReference type="SUPFAM" id="SSF46894">
    <property type="entry name" value="C-terminal effector domain of the bipartite response regulators"/>
    <property type="match status" value="1"/>
</dbReference>
<dbReference type="Gene3D" id="1.10.10.10">
    <property type="entry name" value="Winged helix-like DNA-binding domain superfamily/Winged helix DNA-binding domain"/>
    <property type="match status" value="1"/>
</dbReference>
<gene>
    <name evidence="4" type="ORF">Prum_091550</name>
</gene>
<comment type="caution">
    <text evidence="4">The sequence shown here is derived from an EMBL/GenBank/DDBJ whole genome shotgun (WGS) entry which is preliminary data.</text>
</comment>
<evidence type="ECO:0000256" key="2">
    <source>
        <dbReference type="ARBA" id="ARBA00022840"/>
    </source>
</evidence>
<dbReference type="PANTHER" id="PTHR16305">
    <property type="entry name" value="TESTICULAR SOLUBLE ADENYLYL CYCLASE"/>
    <property type="match status" value="1"/>
</dbReference>
<dbReference type="SUPFAM" id="SSF52540">
    <property type="entry name" value="P-loop containing nucleoside triphosphate hydrolases"/>
    <property type="match status" value="1"/>
</dbReference>
<keyword evidence="5" id="KW-1185">Reference proteome</keyword>
<dbReference type="PROSITE" id="PS00622">
    <property type="entry name" value="HTH_LUXR_1"/>
    <property type="match status" value="1"/>
</dbReference>
<dbReference type="SUPFAM" id="SSF48452">
    <property type="entry name" value="TPR-like"/>
    <property type="match status" value="1"/>
</dbReference>
<dbReference type="GO" id="GO:0004016">
    <property type="term" value="F:adenylate cyclase activity"/>
    <property type="evidence" value="ECO:0007669"/>
    <property type="project" value="TreeGrafter"/>
</dbReference>
<dbReference type="PROSITE" id="PS50043">
    <property type="entry name" value="HTH_LUXR_2"/>
    <property type="match status" value="1"/>
</dbReference>
<dbReference type="InterPro" id="IPR036388">
    <property type="entry name" value="WH-like_DNA-bd_sf"/>
</dbReference>
<dbReference type="SMART" id="SM00421">
    <property type="entry name" value="HTH_LUXR"/>
    <property type="match status" value="1"/>
</dbReference>
<dbReference type="InterPro" id="IPR041664">
    <property type="entry name" value="AAA_16"/>
</dbReference>
<evidence type="ECO:0000256" key="1">
    <source>
        <dbReference type="ARBA" id="ARBA00022741"/>
    </source>
</evidence>
<accession>A0A6V8LE62</accession>
<dbReference type="CDD" id="cd06170">
    <property type="entry name" value="LuxR_C_like"/>
    <property type="match status" value="1"/>
</dbReference>
<dbReference type="InterPro" id="IPR027417">
    <property type="entry name" value="P-loop_NTPase"/>
</dbReference>
<evidence type="ECO:0000313" key="4">
    <source>
        <dbReference type="EMBL" id="GFJ95513.1"/>
    </source>
</evidence>
<dbReference type="EMBL" id="BLPG01000001">
    <property type="protein sequence ID" value="GFJ95513.1"/>
    <property type="molecule type" value="Genomic_DNA"/>
</dbReference>
<keyword evidence="2" id="KW-0067">ATP-binding</keyword>
<dbReference type="Pfam" id="PF00196">
    <property type="entry name" value="GerE"/>
    <property type="match status" value="1"/>
</dbReference>
<proteinExistence type="predicted"/>
<name>A0A6V8LE62_9ACTN</name>
<dbReference type="InterPro" id="IPR016032">
    <property type="entry name" value="Sig_transdc_resp-reg_C-effctor"/>
</dbReference>
<dbReference type="Proteomes" id="UP000482960">
    <property type="component" value="Unassembled WGS sequence"/>
</dbReference>
<dbReference type="GO" id="GO:0006355">
    <property type="term" value="P:regulation of DNA-templated transcription"/>
    <property type="evidence" value="ECO:0007669"/>
    <property type="project" value="InterPro"/>
</dbReference>
<dbReference type="PRINTS" id="PR00038">
    <property type="entry name" value="HTHLUXR"/>
</dbReference>
<organism evidence="4 5">
    <name type="scientific">Phytohabitans rumicis</name>
    <dbReference type="NCBI Taxonomy" id="1076125"/>
    <lineage>
        <taxon>Bacteria</taxon>
        <taxon>Bacillati</taxon>
        <taxon>Actinomycetota</taxon>
        <taxon>Actinomycetes</taxon>
        <taxon>Micromonosporales</taxon>
        <taxon>Micromonosporaceae</taxon>
    </lineage>
</organism>
<evidence type="ECO:0000259" key="3">
    <source>
        <dbReference type="PROSITE" id="PS50043"/>
    </source>
</evidence>
<protein>
    <recommendedName>
        <fullName evidence="3">HTH luxR-type domain-containing protein</fullName>
    </recommendedName>
</protein>
<dbReference type="Gene3D" id="1.25.40.10">
    <property type="entry name" value="Tetratricopeptide repeat domain"/>
    <property type="match status" value="1"/>
</dbReference>
<dbReference type="AlphaFoldDB" id="A0A6V8LE62"/>
<reference evidence="4 5" key="2">
    <citation type="submission" date="2020-03" db="EMBL/GenBank/DDBJ databases">
        <authorList>
            <person name="Ichikawa N."/>
            <person name="Kimura A."/>
            <person name="Kitahashi Y."/>
            <person name="Uohara A."/>
        </authorList>
    </citation>
    <scope>NUCLEOTIDE SEQUENCE [LARGE SCALE GENOMIC DNA]</scope>
    <source>
        <strain evidence="4 5">NBRC 108638</strain>
    </source>
</reference>
<sequence>MFGRRDEISRIEAALAEQAGNGFLVITIDGEPGVGKTRLLTELLERARRHGLTVLSGRATEFERVVPFGTYVDALAPLTAGFTSAALRTLLTAATGRVPADDRLDRYHTYRGIQQMLGRLATERAAVLALDDLHWSDEPSLELTEYLLRRPPPGRLVLALTSRTGLTPPPIAEAVASLDPPAIRLNLRPLDEAAYAAMLPHVDPDRRRLLHRASAGNPLYLKALMSAKDRVLAHLAEGAPEAAEPIEDALLAVLRRELDGLGSRARLMAGAAAVAGAQASLDLVAHIAEVDDGRAVTAFDELSDRAVGTVTGARFTFRHPLLRAAAYWTAGPGWRIAAHARAAEYLRLRDGPVALVAHHTERCARYGDEQAARTLGDAGVGYLDTAPSTAVRLLREALRILPDRAGLVPYRCSLLVALARGTGVAGDLAESRRLLHEIMQTRDQARAAAIAFSSVISRLLGQYDEARALLTAELRRPGQQRRVRAQLRAEAAATAVLCGDPQDGLHQATEAIRLVSGTEDPALAAAAHALRALAHLQTGQITDARTHSERAGWLVDSGPDAALLPHVELVAPLAWAHTSLERHDDAARHLARGIDLATRAGRSHALPYLLIVQATLWVRLGRLADAVETAEHAAEASRHIRSTETLAMSQAVLLLPTLWRHGTDAALTVAGEVSARRPRSAWWSGLARLDLARVYLAAGRIEDCHAECDLLDVRPTARPWPTDMEVRLLALRAVAAAAAGHQPAAREQSADALSQARTTGLAYPLGTAHEAHARVLARDDPHGATESARAAAGHYATAGALVDRGLTHQLLAEISASLGEVEATHAELGRAKVAYQAAGATWLSRQLARVQLRLAARVRRPAGARRSELTARERQVADLIVRGLTNREIAERLHLSPKTVEAHVSRVFSKLDVRSRIALASRLIGHDAPADLEKPDA</sequence>
<dbReference type="Pfam" id="PF13191">
    <property type="entry name" value="AAA_16"/>
    <property type="match status" value="1"/>
</dbReference>
<dbReference type="InterPro" id="IPR000792">
    <property type="entry name" value="Tscrpt_reg_LuxR_C"/>
</dbReference>
<reference evidence="4 5" key="1">
    <citation type="submission" date="2020-03" db="EMBL/GenBank/DDBJ databases">
        <title>Whole genome shotgun sequence of Phytohabitans rumicis NBRC 108638.</title>
        <authorList>
            <person name="Komaki H."/>
            <person name="Tamura T."/>
        </authorList>
    </citation>
    <scope>NUCLEOTIDE SEQUENCE [LARGE SCALE GENOMIC DNA]</scope>
    <source>
        <strain evidence="4 5">NBRC 108638</strain>
    </source>
</reference>
<dbReference type="GO" id="GO:0005737">
    <property type="term" value="C:cytoplasm"/>
    <property type="evidence" value="ECO:0007669"/>
    <property type="project" value="TreeGrafter"/>
</dbReference>